<keyword evidence="3" id="KW-1185">Reference proteome</keyword>
<name>A0A917P7U9_9DEIO</name>
<sequence length="114" mass="12653">MRPASALACGVAKKHRQPSAPPETYVQLLPMPGTRVLFWAVGECPYCEGRHYHAAGTERDDPTERLGEVQAGCGGGPYVLALPPRPARKKGKKARRREAWDDARDDALWDDRDE</sequence>
<feature type="compositionally biased region" description="Basic and acidic residues" evidence="1">
    <location>
        <begin position="97"/>
        <end position="114"/>
    </location>
</feature>
<comment type="caution">
    <text evidence="2">The sequence shown here is derived from an EMBL/GenBank/DDBJ whole genome shotgun (WGS) entry which is preliminary data.</text>
</comment>
<feature type="compositionally biased region" description="Basic residues" evidence="1">
    <location>
        <begin position="86"/>
        <end position="96"/>
    </location>
</feature>
<protein>
    <submittedName>
        <fullName evidence="2">Uncharacterized protein</fullName>
    </submittedName>
</protein>
<evidence type="ECO:0000313" key="2">
    <source>
        <dbReference type="EMBL" id="GGJ65961.1"/>
    </source>
</evidence>
<evidence type="ECO:0000313" key="3">
    <source>
        <dbReference type="Proteomes" id="UP000635726"/>
    </source>
</evidence>
<evidence type="ECO:0000256" key="1">
    <source>
        <dbReference type="SAM" id="MobiDB-lite"/>
    </source>
</evidence>
<reference evidence="2" key="1">
    <citation type="journal article" date="2014" name="Int. J. Syst. Evol. Microbiol.">
        <title>Complete genome sequence of Corynebacterium casei LMG S-19264T (=DSM 44701T), isolated from a smear-ripened cheese.</title>
        <authorList>
            <consortium name="US DOE Joint Genome Institute (JGI-PGF)"/>
            <person name="Walter F."/>
            <person name="Albersmeier A."/>
            <person name="Kalinowski J."/>
            <person name="Ruckert C."/>
        </authorList>
    </citation>
    <scope>NUCLEOTIDE SEQUENCE</scope>
    <source>
        <strain evidence="2">JCM 14371</strain>
    </source>
</reference>
<dbReference type="EMBL" id="BMOE01000001">
    <property type="protein sequence ID" value="GGJ65961.1"/>
    <property type="molecule type" value="Genomic_DNA"/>
</dbReference>
<feature type="region of interest" description="Disordered" evidence="1">
    <location>
        <begin position="1"/>
        <end position="23"/>
    </location>
</feature>
<accession>A0A917P7U9</accession>
<dbReference type="AlphaFoldDB" id="A0A917P7U9"/>
<feature type="region of interest" description="Disordered" evidence="1">
    <location>
        <begin position="77"/>
        <end position="114"/>
    </location>
</feature>
<dbReference type="Proteomes" id="UP000635726">
    <property type="component" value="Unassembled WGS sequence"/>
</dbReference>
<gene>
    <name evidence="2" type="ORF">GCM10008939_07500</name>
</gene>
<reference evidence="2" key="2">
    <citation type="submission" date="2020-09" db="EMBL/GenBank/DDBJ databases">
        <authorList>
            <person name="Sun Q."/>
            <person name="Ohkuma M."/>
        </authorList>
    </citation>
    <scope>NUCLEOTIDE SEQUENCE</scope>
    <source>
        <strain evidence="2">JCM 14371</strain>
    </source>
</reference>
<proteinExistence type="predicted"/>
<organism evidence="2 3">
    <name type="scientific">Deinococcus aquiradiocola</name>
    <dbReference type="NCBI Taxonomy" id="393059"/>
    <lineage>
        <taxon>Bacteria</taxon>
        <taxon>Thermotogati</taxon>
        <taxon>Deinococcota</taxon>
        <taxon>Deinococci</taxon>
        <taxon>Deinococcales</taxon>
        <taxon>Deinococcaceae</taxon>
        <taxon>Deinococcus</taxon>
    </lineage>
</organism>